<feature type="domain" description="EGF-like" evidence="8">
    <location>
        <begin position="490"/>
        <end position="533"/>
    </location>
</feature>
<dbReference type="PANTHER" id="PTHR24039">
    <property type="entry name" value="FIBRILLIN-RELATED"/>
    <property type="match status" value="1"/>
</dbReference>
<dbReference type="Gene3D" id="2.10.25.10">
    <property type="entry name" value="Laminin"/>
    <property type="match status" value="4"/>
</dbReference>
<evidence type="ECO:0000256" key="7">
    <source>
        <dbReference type="SAM" id="Phobius"/>
    </source>
</evidence>
<keyword evidence="7" id="KW-1133">Transmembrane helix</keyword>
<dbReference type="InterPro" id="IPR000742">
    <property type="entry name" value="EGF"/>
</dbReference>
<keyword evidence="3" id="KW-0677">Repeat</keyword>
<dbReference type="Gene3D" id="2.60.120.260">
    <property type="entry name" value="Galactose-binding domain-like"/>
    <property type="match status" value="1"/>
</dbReference>
<dbReference type="SUPFAM" id="SSF49785">
    <property type="entry name" value="Galactose-binding domain-like"/>
    <property type="match status" value="1"/>
</dbReference>
<keyword evidence="7" id="KW-0812">Transmembrane</keyword>
<dbReference type="PANTHER" id="PTHR24039:SF58">
    <property type="entry name" value="EGF-LIKE DOMAIN-CONTAINING PROTEIN"/>
    <property type="match status" value="1"/>
</dbReference>
<keyword evidence="4 5" id="KW-1015">Disulfide bond</keyword>
<keyword evidence="1 5" id="KW-0245">EGF-like domain</keyword>
<dbReference type="EMBL" id="JADAQX010000005">
    <property type="protein sequence ID" value="KAF8823032.1"/>
    <property type="molecule type" value="Genomic_DNA"/>
</dbReference>
<dbReference type="CDD" id="cd00054">
    <property type="entry name" value="EGF_CA"/>
    <property type="match status" value="2"/>
</dbReference>
<feature type="domain" description="EGF-like" evidence="8">
    <location>
        <begin position="593"/>
        <end position="635"/>
    </location>
</feature>
<dbReference type="Proteomes" id="UP000823046">
    <property type="component" value="Unassembled WGS sequence"/>
</dbReference>
<dbReference type="SMART" id="SM00181">
    <property type="entry name" value="EGF"/>
    <property type="match status" value="6"/>
</dbReference>
<keyword evidence="2" id="KW-0732">Signal</keyword>
<evidence type="ECO:0000256" key="5">
    <source>
        <dbReference type="PROSITE-ProRule" id="PRU00076"/>
    </source>
</evidence>
<dbReference type="InterPro" id="IPR024731">
    <property type="entry name" value="NELL2-like_EGF"/>
</dbReference>
<dbReference type="SUPFAM" id="SSF57196">
    <property type="entry name" value="EGF/Laminin"/>
    <property type="match status" value="3"/>
</dbReference>
<dbReference type="PROSITE" id="PS00010">
    <property type="entry name" value="ASX_HYDROXYL"/>
    <property type="match status" value="1"/>
</dbReference>
<dbReference type="PROSITE" id="PS01186">
    <property type="entry name" value="EGF_2"/>
    <property type="match status" value="1"/>
</dbReference>
<dbReference type="SMART" id="SM00179">
    <property type="entry name" value="EGF_CA"/>
    <property type="match status" value="5"/>
</dbReference>
<accession>A0ABQ7JGB0</accession>
<evidence type="ECO:0000256" key="6">
    <source>
        <dbReference type="SAM" id="MobiDB-lite"/>
    </source>
</evidence>
<evidence type="ECO:0000256" key="2">
    <source>
        <dbReference type="ARBA" id="ARBA00022729"/>
    </source>
</evidence>
<dbReference type="InterPro" id="IPR000152">
    <property type="entry name" value="EGF-type_Asp/Asn_hydroxyl_site"/>
</dbReference>
<sequence>MFRQLREFLQPRTYGKTLLDEANSIKKQTSGSASKPSLAKSLEDTQLLFDSFVKTLRKNGTYDRSVEFLKTSVQGFHSASLLVCLGIGDNFEIPAFHTPMLTFDGSHGAEIDRGLAFVKEVSRAVQLASDGLIRECQSSANLAYQKFQVGKQFIFVSASELSYGDPSNVVDCTTHSNFYIKNMIPNKPVWILIDLGTAKSFSSVRITTAENITLRNFDIDFKKKNPLDIWYQQSYPLQGVIFKSNSLGAEMISIPSYLTCGNIESSPQAPGTTIEHKCNSGIRARYLYVKSVTGIMGLVNIEVFASGSRSSHEVCSDSREEHVVYAKCDPFSGIMQSDHRLACAISCTTSADCPLTQQCVNSSQIIKMGENYGRLLFSNSYCCYAIRPYPQNTGIKCSKYEESIQMLISTELMGRVSEQSVTMCARPCGIFRERGAPECEARFYEHCAIPGEDVAIHHISNVPLRSPYITGVFKGKKNYCATRPAIVLDAPNRCREGTHLCQGEATCSARPNSEYTCTCNQGYIGNGIKPLSESGTDFGSGCQAIDQCLIQNGNGGMGPCDPNAICENNGLAGIDCICRSPHYKQKSKTKCTDIDECAVNNGGCNTNADCTNKIGDPNPICNCRAGYTGDGVTCTDIDECAINHGDCDPNAACINLIGKKPICRCNRYFSGDGHFCRALFACDVGGRVVCLAEAQCSYISLDKKITKCTCPYGFTGDGRVTGSGCSDIDECATQNGGCHEHATCTNFKGGFECKCNTNYSGDGFNCEAIAAVEGFNKATPNPHLEDSTEAEETLNEETSRSTGLIAGGSIAAAILLGVGGLVLARIRSTSSEEDRGELVFEGDRFTPLLEAEISQDSEESEYKTAVHLSKE</sequence>
<comment type="caution">
    <text evidence="9">The sequence shown here is derived from an EMBL/GenBank/DDBJ whole genome shotgun (WGS) entry which is preliminary data.</text>
</comment>
<evidence type="ECO:0000259" key="8">
    <source>
        <dbReference type="PROSITE" id="PS50026"/>
    </source>
</evidence>
<dbReference type="InterPro" id="IPR008979">
    <property type="entry name" value="Galactose-bd-like_sf"/>
</dbReference>
<gene>
    <name evidence="9" type="ORF">IE077_001101</name>
</gene>
<feature type="domain" description="EGF-like" evidence="8">
    <location>
        <begin position="636"/>
        <end position="677"/>
    </location>
</feature>
<organism evidence="9 10">
    <name type="scientific">Cardiosporidium cionae</name>
    <dbReference type="NCBI Taxonomy" id="476202"/>
    <lineage>
        <taxon>Eukaryota</taxon>
        <taxon>Sar</taxon>
        <taxon>Alveolata</taxon>
        <taxon>Apicomplexa</taxon>
        <taxon>Aconoidasida</taxon>
        <taxon>Nephromycida</taxon>
        <taxon>Cardiosporidium</taxon>
    </lineage>
</organism>
<comment type="caution">
    <text evidence="5">Lacks conserved residue(s) required for the propagation of feature annotation.</text>
</comment>
<evidence type="ECO:0000313" key="10">
    <source>
        <dbReference type="Proteomes" id="UP000823046"/>
    </source>
</evidence>
<feature type="transmembrane region" description="Helical" evidence="7">
    <location>
        <begin position="804"/>
        <end position="824"/>
    </location>
</feature>
<evidence type="ECO:0000313" key="9">
    <source>
        <dbReference type="EMBL" id="KAF8823032.1"/>
    </source>
</evidence>
<name>A0ABQ7JGB0_9APIC</name>
<dbReference type="Pfam" id="PF12947">
    <property type="entry name" value="EGF_3"/>
    <property type="match status" value="4"/>
</dbReference>
<feature type="disulfide bond" evidence="5">
    <location>
        <begin position="604"/>
        <end position="621"/>
    </location>
</feature>
<evidence type="ECO:0000256" key="4">
    <source>
        <dbReference type="ARBA" id="ARBA00023157"/>
    </source>
</evidence>
<keyword evidence="10" id="KW-1185">Reference proteome</keyword>
<keyword evidence="7" id="KW-0472">Membrane</keyword>
<protein>
    <submittedName>
        <fullName evidence="9">Calcium binding egf domain-containing protein</fullName>
    </submittedName>
</protein>
<dbReference type="InterPro" id="IPR001881">
    <property type="entry name" value="EGF-like_Ca-bd_dom"/>
</dbReference>
<dbReference type="InterPro" id="IPR018097">
    <property type="entry name" value="EGF_Ca-bd_CS"/>
</dbReference>
<feature type="region of interest" description="Disordered" evidence="6">
    <location>
        <begin position="777"/>
        <end position="801"/>
    </location>
</feature>
<feature type="domain" description="EGF-like" evidence="8">
    <location>
        <begin position="727"/>
        <end position="767"/>
    </location>
</feature>
<reference evidence="9 10" key="1">
    <citation type="journal article" date="2020" name="bioRxiv">
        <title>Metabolic contributions of an alphaproteobacterial endosymbiont in the apicomplexan Cardiosporidium cionae.</title>
        <authorList>
            <person name="Hunter E.S."/>
            <person name="Paight C.J."/>
            <person name="Lane C.E."/>
        </authorList>
    </citation>
    <scope>NUCLEOTIDE SEQUENCE [LARGE SCALE GENOMIC DNA]</scope>
    <source>
        <strain evidence="9">ESH_2018</strain>
    </source>
</reference>
<evidence type="ECO:0000256" key="1">
    <source>
        <dbReference type="ARBA" id="ARBA00022536"/>
    </source>
</evidence>
<dbReference type="PROSITE" id="PS50026">
    <property type="entry name" value="EGF_3"/>
    <property type="match status" value="4"/>
</dbReference>
<evidence type="ECO:0000256" key="3">
    <source>
        <dbReference type="ARBA" id="ARBA00022737"/>
    </source>
</evidence>
<dbReference type="PROSITE" id="PS01187">
    <property type="entry name" value="EGF_CA"/>
    <property type="match status" value="1"/>
</dbReference>
<proteinExistence type="predicted"/>